<dbReference type="EMBL" id="JAGGKV010000029">
    <property type="protein sequence ID" value="MBP1967123.1"/>
    <property type="molecule type" value="Genomic_DNA"/>
</dbReference>
<proteinExistence type="predicted"/>
<reference evidence="1 2" key="1">
    <citation type="submission" date="2021-03" db="EMBL/GenBank/DDBJ databases">
        <title>Genomic Encyclopedia of Type Strains, Phase IV (KMG-IV): sequencing the most valuable type-strain genomes for metagenomic binning, comparative biology and taxonomic classification.</title>
        <authorList>
            <person name="Goeker M."/>
        </authorList>
    </citation>
    <scope>NUCLEOTIDE SEQUENCE [LARGE SCALE GENOMIC DNA]</scope>
    <source>
        <strain evidence="1 2">DSM 24950</strain>
    </source>
</reference>
<comment type="caution">
    <text evidence="1">The sequence shown here is derived from an EMBL/GenBank/DDBJ whole genome shotgun (WGS) entry which is preliminary data.</text>
</comment>
<evidence type="ECO:0000313" key="2">
    <source>
        <dbReference type="Proteomes" id="UP001519344"/>
    </source>
</evidence>
<dbReference type="Proteomes" id="UP001519344">
    <property type="component" value="Unassembled WGS sequence"/>
</dbReference>
<protein>
    <submittedName>
        <fullName evidence="1">Uncharacterized protein</fullName>
    </submittedName>
</protein>
<accession>A0ABS4I895</accession>
<keyword evidence="2" id="KW-1185">Reference proteome</keyword>
<gene>
    <name evidence="1" type="ORF">J2Z65_006387</name>
</gene>
<sequence length="82" mass="9331">MIECVQEVRKSIQSRLSSHAKAHLKSHHRLLNPPADALNVESRNSLHILSPDYDKNLFAMVLDIILVIQQMEGTLAFELNQL</sequence>
<name>A0ABS4I895_9BACL</name>
<organism evidence="1 2">
    <name type="scientific">Paenibacillus aceris</name>
    <dbReference type="NCBI Taxonomy" id="869555"/>
    <lineage>
        <taxon>Bacteria</taxon>
        <taxon>Bacillati</taxon>
        <taxon>Bacillota</taxon>
        <taxon>Bacilli</taxon>
        <taxon>Bacillales</taxon>
        <taxon>Paenibacillaceae</taxon>
        <taxon>Paenibacillus</taxon>
    </lineage>
</organism>
<evidence type="ECO:0000313" key="1">
    <source>
        <dbReference type="EMBL" id="MBP1967123.1"/>
    </source>
</evidence>